<accession>A0A6A6C5L4</accession>
<dbReference type="GeneID" id="54567546"/>
<dbReference type="RefSeq" id="XP_033661565.1">
    <property type="nucleotide sequence ID" value="XM_033814274.1"/>
</dbReference>
<dbReference type="Proteomes" id="UP000799537">
    <property type="component" value="Unassembled WGS sequence"/>
</dbReference>
<feature type="region of interest" description="Disordered" evidence="1">
    <location>
        <begin position="514"/>
        <end position="543"/>
    </location>
</feature>
<protein>
    <submittedName>
        <fullName evidence="2">Uncharacterized protein</fullName>
    </submittedName>
</protein>
<organism evidence="2 3">
    <name type="scientific">Zasmidium cellare ATCC 36951</name>
    <dbReference type="NCBI Taxonomy" id="1080233"/>
    <lineage>
        <taxon>Eukaryota</taxon>
        <taxon>Fungi</taxon>
        <taxon>Dikarya</taxon>
        <taxon>Ascomycota</taxon>
        <taxon>Pezizomycotina</taxon>
        <taxon>Dothideomycetes</taxon>
        <taxon>Dothideomycetidae</taxon>
        <taxon>Mycosphaerellales</taxon>
        <taxon>Mycosphaerellaceae</taxon>
        <taxon>Zasmidium</taxon>
    </lineage>
</organism>
<evidence type="ECO:0000313" key="2">
    <source>
        <dbReference type="EMBL" id="KAF2160676.1"/>
    </source>
</evidence>
<sequence length="569" mass="64663">MAQLTFRRLKARTNATSHDARKRLTLPFRTPSDLNLVSISVPERMVSELLARNLLEGHDNVEPVMSGKHFLVVKRESLDLPVFHEVYGYERFMAKPFVKDYLQRRELMFGVPPIHTFCSFRAMTASILEQSIGEADTQKVLAHAVGSSTFRRHYDVGCNHIDLIGILLEEGNRLEQGTAREPNVVSRGDFEVAKRNLGIANVVSKDKMSVFVDEYQRQAEVLDQVSVDERKKNLGKCTLIPWLQEHSGRHDWGASYIFIREMRTTPAQENVTCTVDEMLSMLGVQGVQDMSDPGQLHATSNASQGEITSTAHDMCNALARLNSKNYKDQSSDRVPLRCKRPSDEMETPYQPAEGLITIPPAKGRTKKDQKAKILDRLDELLKPEHSKYVIDEDVEEMLRAPDRKGCSLVFSRMRRRKPLTEGHPVLDPEKQRENNEQRLAYAEKMSHGAFFTDQDEKDVRHAQDYKACSWVIERNYTVKLTENEETSIREATSEVYLRRLKKRAQDRIARVEIKETGRRTGQRRQTRSGERDPGGGGRKQVGGEARECIAPQDDTGLSCCALLQAVVVL</sequence>
<keyword evidence="3" id="KW-1185">Reference proteome</keyword>
<gene>
    <name evidence="2" type="ORF">M409DRAFT_59713</name>
</gene>
<proteinExistence type="predicted"/>
<feature type="region of interest" description="Disordered" evidence="1">
    <location>
        <begin position="326"/>
        <end position="348"/>
    </location>
</feature>
<feature type="compositionally biased region" description="Basic and acidic residues" evidence="1">
    <location>
        <begin position="326"/>
        <end position="343"/>
    </location>
</feature>
<reference evidence="2" key="1">
    <citation type="journal article" date="2020" name="Stud. Mycol.">
        <title>101 Dothideomycetes genomes: a test case for predicting lifestyles and emergence of pathogens.</title>
        <authorList>
            <person name="Haridas S."/>
            <person name="Albert R."/>
            <person name="Binder M."/>
            <person name="Bloem J."/>
            <person name="Labutti K."/>
            <person name="Salamov A."/>
            <person name="Andreopoulos B."/>
            <person name="Baker S."/>
            <person name="Barry K."/>
            <person name="Bills G."/>
            <person name="Bluhm B."/>
            <person name="Cannon C."/>
            <person name="Castanera R."/>
            <person name="Culley D."/>
            <person name="Daum C."/>
            <person name="Ezra D."/>
            <person name="Gonzalez J."/>
            <person name="Henrissat B."/>
            <person name="Kuo A."/>
            <person name="Liang C."/>
            <person name="Lipzen A."/>
            <person name="Lutzoni F."/>
            <person name="Magnuson J."/>
            <person name="Mondo S."/>
            <person name="Nolan M."/>
            <person name="Ohm R."/>
            <person name="Pangilinan J."/>
            <person name="Park H.-J."/>
            <person name="Ramirez L."/>
            <person name="Alfaro M."/>
            <person name="Sun H."/>
            <person name="Tritt A."/>
            <person name="Yoshinaga Y."/>
            <person name="Zwiers L.-H."/>
            <person name="Turgeon B."/>
            <person name="Goodwin S."/>
            <person name="Spatafora J."/>
            <person name="Crous P."/>
            <person name="Grigoriev I."/>
        </authorList>
    </citation>
    <scope>NUCLEOTIDE SEQUENCE</scope>
    <source>
        <strain evidence="2">ATCC 36951</strain>
    </source>
</reference>
<name>A0A6A6C5L4_ZASCE</name>
<evidence type="ECO:0000313" key="3">
    <source>
        <dbReference type="Proteomes" id="UP000799537"/>
    </source>
</evidence>
<dbReference type="EMBL" id="ML993624">
    <property type="protein sequence ID" value="KAF2160676.1"/>
    <property type="molecule type" value="Genomic_DNA"/>
</dbReference>
<evidence type="ECO:0000256" key="1">
    <source>
        <dbReference type="SAM" id="MobiDB-lite"/>
    </source>
</evidence>
<dbReference type="AlphaFoldDB" id="A0A6A6C5L4"/>